<evidence type="ECO:0000313" key="2">
    <source>
        <dbReference type="Proteomes" id="UP000049855"/>
    </source>
</evidence>
<evidence type="ECO:0008006" key="3">
    <source>
        <dbReference type="Google" id="ProtNLM"/>
    </source>
</evidence>
<dbReference type="EMBL" id="CTRP01000015">
    <property type="protein sequence ID" value="CQR74735.1"/>
    <property type="molecule type" value="Genomic_DNA"/>
</dbReference>
<reference evidence="2" key="1">
    <citation type="submission" date="2015-03" db="EMBL/GenBank/DDBJ databases">
        <authorList>
            <person name="Nijsse Bart"/>
        </authorList>
    </citation>
    <scope>NUCLEOTIDE SEQUENCE [LARGE SCALE GENOMIC DNA]</scope>
</reference>
<gene>
    <name evidence="1" type="ORF">SpAn4DRAFT_4092</name>
</gene>
<sequence>MIAHAWLRAGNKLVTGGRNSSMFTVVAKFADIGGNSGT</sequence>
<dbReference type="AlphaFoldDB" id="A0A0U1L5F6"/>
<protein>
    <recommendedName>
        <fullName evidence="3">Microcin J25-processing protein McjB C-terminal domain-containing protein</fullName>
    </recommendedName>
</protein>
<keyword evidence="2" id="KW-1185">Reference proteome</keyword>
<accession>A0A0U1L5F6</accession>
<dbReference type="Proteomes" id="UP000049855">
    <property type="component" value="Unassembled WGS sequence"/>
</dbReference>
<evidence type="ECO:0000313" key="1">
    <source>
        <dbReference type="EMBL" id="CQR74735.1"/>
    </source>
</evidence>
<name>A0A0U1L5F6_9FIRM</name>
<proteinExistence type="predicted"/>
<organism evidence="1 2">
    <name type="scientific">Sporomusa ovata</name>
    <dbReference type="NCBI Taxonomy" id="2378"/>
    <lineage>
        <taxon>Bacteria</taxon>
        <taxon>Bacillati</taxon>
        <taxon>Bacillota</taxon>
        <taxon>Negativicutes</taxon>
        <taxon>Selenomonadales</taxon>
        <taxon>Sporomusaceae</taxon>
        <taxon>Sporomusa</taxon>
    </lineage>
</organism>